<dbReference type="PANTHER" id="PTHR12755">
    <property type="entry name" value="CLEAVAGE/POLYADENYLATION FACTOR IA SUBUNIT CLP1P"/>
    <property type="match status" value="1"/>
</dbReference>
<feature type="domain" description="Clp1 P-loop" evidence="7">
    <location>
        <begin position="63"/>
        <end position="223"/>
    </location>
</feature>
<evidence type="ECO:0000256" key="6">
    <source>
        <dbReference type="SAM" id="MobiDB-lite"/>
    </source>
</evidence>
<dbReference type="InterPro" id="IPR032319">
    <property type="entry name" value="CLP1_P"/>
</dbReference>
<dbReference type="AlphaFoldDB" id="A0ABD2Q9T5"/>
<evidence type="ECO:0000256" key="1">
    <source>
        <dbReference type="ARBA" id="ARBA00011003"/>
    </source>
</evidence>
<reference evidence="8 9" key="1">
    <citation type="submission" date="2024-11" db="EMBL/GenBank/DDBJ databases">
        <title>Adaptive evolution of stress response genes in parasites aligns with host niche diversity.</title>
        <authorList>
            <person name="Hahn C."/>
            <person name="Resl P."/>
        </authorList>
    </citation>
    <scope>NUCLEOTIDE SEQUENCE [LARGE SCALE GENOMIC DNA]</scope>
    <source>
        <strain evidence="8">EGGRZ-B1_66</strain>
        <tissue evidence="8">Body</tissue>
    </source>
</reference>
<keyword evidence="9" id="KW-1185">Reference proteome</keyword>
<keyword evidence="4" id="KW-0418">Kinase</keyword>
<protein>
    <submittedName>
        <fullName evidence="8">Polynucleotide 5'-hydroxyl-kinase nol9</fullName>
    </submittedName>
</protein>
<sequence>MKRFKSLFYFHDELFIPQKPFNEILGYSLEPLAPYDVYGYVEPDLLRTASTQLKSGKIAFLVGPKNSGKSSSARYYVNRLLSSGTPVVAFIDFDVGQPEFTCPGMLSLHLISGFLLSPPFHNVIKPHDHIKCLQRVFFGGITPTDNPDYYLKCMQSIFAAYQELPQPRPTLVVNTMGWTQGLGLTLLIEQLFMIKPDQVVQLELGKQNLPELSQEYLQSCKTFHSNELSNETFHHNIFIVPSPAKVPVGIELDRPYPKYRKSFGPPDHRDLTMASYLIGQLADLMGSLPGSGPSGCPVLNHPADILVECIPYRVNVRCREDASTFTLATHLLMPPTGSKFAQKALQNGPSMDMFSHRLACINASLVALVTVPEGLLVKDSKNRLVELTSLPVCECVGLAFCRATDPDTGHIYLTTGLARKDLMKVNAILKGNFNIPQAFFVEQLALRKLNSQPNKYPPYTGPQKMSGPGTSTLPSKRQYPKANYSSSSFNTGDARALDSGGVVKYRKN</sequence>
<dbReference type="EMBL" id="JBJKFK010000587">
    <property type="protein sequence ID" value="KAL3316168.1"/>
    <property type="molecule type" value="Genomic_DNA"/>
</dbReference>
<gene>
    <name evidence="8" type="primary">NOL9</name>
    <name evidence="8" type="ORF">Ciccas_005178</name>
</gene>
<accession>A0ABD2Q9T5</accession>
<dbReference type="GO" id="GO:0005524">
    <property type="term" value="F:ATP binding"/>
    <property type="evidence" value="ECO:0007669"/>
    <property type="project" value="UniProtKB-KW"/>
</dbReference>
<dbReference type="GO" id="GO:0016301">
    <property type="term" value="F:kinase activity"/>
    <property type="evidence" value="ECO:0007669"/>
    <property type="project" value="UniProtKB-KW"/>
</dbReference>
<keyword evidence="3" id="KW-0547">Nucleotide-binding</keyword>
<feature type="region of interest" description="Disordered" evidence="6">
    <location>
        <begin position="453"/>
        <end position="508"/>
    </location>
</feature>
<dbReference type="InterPro" id="IPR027417">
    <property type="entry name" value="P-loop_NTPase"/>
</dbReference>
<evidence type="ECO:0000256" key="3">
    <source>
        <dbReference type="ARBA" id="ARBA00022741"/>
    </source>
</evidence>
<evidence type="ECO:0000256" key="4">
    <source>
        <dbReference type="ARBA" id="ARBA00022777"/>
    </source>
</evidence>
<evidence type="ECO:0000256" key="5">
    <source>
        <dbReference type="ARBA" id="ARBA00022840"/>
    </source>
</evidence>
<organism evidence="8 9">
    <name type="scientific">Cichlidogyrus casuarinus</name>
    <dbReference type="NCBI Taxonomy" id="1844966"/>
    <lineage>
        <taxon>Eukaryota</taxon>
        <taxon>Metazoa</taxon>
        <taxon>Spiralia</taxon>
        <taxon>Lophotrochozoa</taxon>
        <taxon>Platyhelminthes</taxon>
        <taxon>Monogenea</taxon>
        <taxon>Monopisthocotylea</taxon>
        <taxon>Dactylogyridea</taxon>
        <taxon>Ancyrocephalidae</taxon>
        <taxon>Cichlidogyrus</taxon>
    </lineage>
</organism>
<evidence type="ECO:0000259" key="7">
    <source>
        <dbReference type="Pfam" id="PF16575"/>
    </source>
</evidence>
<evidence type="ECO:0000313" key="9">
    <source>
        <dbReference type="Proteomes" id="UP001626550"/>
    </source>
</evidence>
<keyword evidence="5" id="KW-0067">ATP-binding</keyword>
<dbReference type="Gene3D" id="3.40.50.300">
    <property type="entry name" value="P-loop containing nucleotide triphosphate hydrolases"/>
    <property type="match status" value="1"/>
</dbReference>
<evidence type="ECO:0000313" key="8">
    <source>
        <dbReference type="EMBL" id="KAL3316168.1"/>
    </source>
</evidence>
<comment type="caution">
    <text evidence="8">The sequence shown here is derived from an EMBL/GenBank/DDBJ whole genome shotgun (WGS) entry which is preliminary data.</text>
</comment>
<comment type="similarity">
    <text evidence="1">Belongs to the Clp1 family. NOL9/GRC3 subfamily.</text>
</comment>
<dbReference type="Pfam" id="PF16575">
    <property type="entry name" value="CLP1_P"/>
    <property type="match status" value="1"/>
</dbReference>
<evidence type="ECO:0000256" key="2">
    <source>
        <dbReference type="ARBA" id="ARBA00022679"/>
    </source>
</evidence>
<dbReference type="Proteomes" id="UP001626550">
    <property type="component" value="Unassembled WGS sequence"/>
</dbReference>
<keyword evidence="2" id="KW-0808">Transferase</keyword>
<dbReference type="PANTHER" id="PTHR12755:SF3">
    <property type="entry name" value="POLYNUCLEOTIDE 5'-HYDROXYL-KINASE NOL9"/>
    <property type="match status" value="1"/>
</dbReference>
<name>A0ABD2Q9T5_9PLAT</name>
<proteinExistence type="inferred from homology"/>
<dbReference type="InterPro" id="IPR045116">
    <property type="entry name" value="Clp1/Grc3"/>
</dbReference>